<comment type="caution">
    <text evidence="1">The sequence shown here is derived from an EMBL/GenBank/DDBJ whole genome shotgun (WGS) entry which is preliminary data.</text>
</comment>
<reference evidence="1 2" key="1">
    <citation type="submission" date="2019-11" db="EMBL/GenBank/DDBJ databases">
        <title>Venturia inaequalis Genome Resource.</title>
        <authorList>
            <person name="Lichtner F.J."/>
        </authorList>
    </citation>
    <scope>NUCLEOTIDE SEQUENCE [LARGE SCALE GENOMIC DNA]</scope>
    <source>
        <strain evidence="1">Bline_iso_100314</strain>
    </source>
</reference>
<dbReference type="AlphaFoldDB" id="A0A8H3YKR0"/>
<proteinExistence type="predicted"/>
<sequence>VLRLLAESAFPHLCALDGEAWLVWISSDPNHRNPAEGSNELSGELFHFYGIFFAEIPLSVNFANAY</sequence>
<dbReference type="Proteomes" id="UP000433883">
    <property type="component" value="Unassembled WGS sequence"/>
</dbReference>
<accession>A0A8H3YKR0</accession>
<evidence type="ECO:0000313" key="1">
    <source>
        <dbReference type="EMBL" id="KAE9961301.1"/>
    </source>
</evidence>
<feature type="non-terminal residue" evidence="1">
    <location>
        <position position="1"/>
    </location>
</feature>
<name>A0A8H3YKR0_VENIN</name>
<protein>
    <submittedName>
        <fullName evidence="1">Uncharacterized protein</fullName>
    </submittedName>
</protein>
<evidence type="ECO:0000313" key="2">
    <source>
        <dbReference type="Proteomes" id="UP000433883"/>
    </source>
</evidence>
<organism evidence="1 2">
    <name type="scientific">Venturia inaequalis</name>
    <name type="common">Apple scab fungus</name>
    <dbReference type="NCBI Taxonomy" id="5025"/>
    <lineage>
        <taxon>Eukaryota</taxon>
        <taxon>Fungi</taxon>
        <taxon>Dikarya</taxon>
        <taxon>Ascomycota</taxon>
        <taxon>Pezizomycotina</taxon>
        <taxon>Dothideomycetes</taxon>
        <taxon>Pleosporomycetidae</taxon>
        <taxon>Venturiales</taxon>
        <taxon>Venturiaceae</taxon>
        <taxon>Venturia</taxon>
    </lineage>
</organism>
<dbReference type="EMBL" id="WNWQ01001793">
    <property type="protein sequence ID" value="KAE9961301.1"/>
    <property type="molecule type" value="Genomic_DNA"/>
</dbReference>
<gene>
    <name evidence="1" type="ORF">BLS_002625</name>
</gene>